<evidence type="ECO:0000256" key="1">
    <source>
        <dbReference type="ARBA" id="ARBA00004604"/>
    </source>
</evidence>
<keyword evidence="4" id="KW-0698">rRNA processing</keyword>
<feature type="compositionally biased region" description="Pro residues" evidence="7">
    <location>
        <begin position="275"/>
        <end position="285"/>
    </location>
</feature>
<keyword evidence="9" id="KW-1185">Reference proteome</keyword>
<evidence type="ECO:0000256" key="4">
    <source>
        <dbReference type="ARBA" id="ARBA00022552"/>
    </source>
</evidence>
<comment type="function">
    <text evidence="6">Involved in nucleolar processing of pre-18S ribosomal RNA. Has a role in the nuclear export of 40S pre-ribosomal subunit to the cytoplasm.</text>
</comment>
<feature type="compositionally biased region" description="Basic and acidic residues" evidence="7">
    <location>
        <begin position="324"/>
        <end position="361"/>
    </location>
</feature>
<evidence type="ECO:0008006" key="10">
    <source>
        <dbReference type="Google" id="ProtNLM"/>
    </source>
</evidence>
<dbReference type="EMBL" id="CP051139">
    <property type="protein sequence ID" value="QIW95851.1"/>
    <property type="molecule type" value="Genomic_DNA"/>
</dbReference>
<dbReference type="AlphaFoldDB" id="A0A6H0XM72"/>
<evidence type="ECO:0000256" key="3">
    <source>
        <dbReference type="ARBA" id="ARBA00022517"/>
    </source>
</evidence>
<comment type="subcellular location">
    <subcellularLocation>
        <location evidence="1">Nucleus</location>
        <location evidence="1">Nucleolus</location>
    </subcellularLocation>
</comment>
<name>A0A6H0XM72_9PEZI</name>
<feature type="region of interest" description="Disordered" evidence="7">
    <location>
        <begin position="418"/>
        <end position="453"/>
    </location>
</feature>
<sequence length="843" mass="94839">MPASQLKRLKASLREQGITGQQKSKKQKNAQRSRPTSEKIERSAALQQIRDSFNPFELRQASRPAKFATLTTKNAANGGPGRYKEVLHRPGVSRSAGEEMRRATLLPEMQRRNKTGGLVDRRIGEGDVNMTPEEKAVQRFARAQQKKKSGASLFDLEASDDEAGGFGLTHGGKSIGDLEADDFNDAISDVSDREELLSKKRRRPDQEDDEEDAAGDEEAGPEHKKSRKEVMEEVIAKSKAYKYERQKTKEEDEDLREELDKDLPDILALLHGGSRPPPPKAPQPEPANDGPVMNPDRQRLIEGMDKKKIDKEYDARLRQLAQDTRAKPSDRSKTEEEKAAAEAQRLKELEDKRLKRMRGEDVSEDEAEAGQKNASAAADMHGDDDVVDEAEEFGLNAALSSTQQDKVVHVDEDEFALDEDLIASDSDDEDIEGGSDTDSSGTGIGSPQSDDEDDEFVADILGATGSNATKLGTHTETRQAAYTYPCPRSHAELLEVFDPVAVDELPTIVQRIRALYHPSLSANNKEAMAEFSAALVEHIAHMGREKLSLRVIEQLMRHLHSLSRTYPVEIATAFRQQLSALHERGQPDAGDLIILTAISSIYPTSDHFHQVVTPAMTLIARNLGLHSPSNASAHITGAYLVRLALKYQQLSMRYIPEAVRFTLRAITSKNTDKAQQTAHLVNLIAMAELWREKSAFTQIFEPFVPILTRLGARKELQTLNILLSAARLRLRPLELHHHRKLPIRTSLPKFEEGFNPDKHYDPDKERSEAEKLQKEFKREKKGALRELRKDANFLAREQLREKKERDAAYDKKYKRLIAEIQGEEGHEAKEYEREKKARKRARK</sequence>
<dbReference type="GO" id="GO:0030692">
    <property type="term" value="C:Noc4p-Nop14p complex"/>
    <property type="evidence" value="ECO:0007669"/>
    <property type="project" value="TreeGrafter"/>
</dbReference>
<dbReference type="GO" id="GO:0032040">
    <property type="term" value="C:small-subunit processome"/>
    <property type="evidence" value="ECO:0007669"/>
    <property type="project" value="InterPro"/>
</dbReference>
<evidence type="ECO:0000256" key="6">
    <source>
        <dbReference type="ARBA" id="ARBA00024695"/>
    </source>
</evidence>
<accession>A0A6H0XM72</accession>
<evidence type="ECO:0000256" key="2">
    <source>
        <dbReference type="ARBA" id="ARBA00007466"/>
    </source>
</evidence>
<evidence type="ECO:0000256" key="7">
    <source>
        <dbReference type="SAM" id="MobiDB-lite"/>
    </source>
</evidence>
<comment type="similarity">
    <text evidence="2">Belongs to the NOP14 family.</text>
</comment>
<evidence type="ECO:0000313" key="8">
    <source>
        <dbReference type="EMBL" id="QIW95851.1"/>
    </source>
</evidence>
<dbReference type="GO" id="GO:0030490">
    <property type="term" value="P:maturation of SSU-rRNA"/>
    <property type="evidence" value="ECO:0007669"/>
    <property type="project" value="TreeGrafter"/>
</dbReference>
<feature type="region of interest" description="Disordered" evidence="7">
    <location>
        <begin position="824"/>
        <end position="843"/>
    </location>
</feature>
<evidence type="ECO:0000313" key="9">
    <source>
        <dbReference type="Proteomes" id="UP000503462"/>
    </source>
</evidence>
<keyword evidence="3" id="KW-0690">Ribosome biogenesis</keyword>
<feature type="region of interest" description="Disordered" evidence="7">
    <location>
        <begin position="752"/>
        <end position="771"/>
    </location>
</feature>
<protein>
    <recommendedName>
        <fullName evidence="10">Nop14-like protein</fullName>
    </recommendedName>
</protein>
<reference evidence="8 9" key="1">
    <citation type="journal article" date="2016" name="Sci. Rep.">
        <title>Peltaster fructicola genome reveals evolution from an invasive phytopathogen to an ectophytic parasite.</title>
        <authorList>
            <person name="Xu C."/>
            <person name="Chen H."/>
            <person name="Gleason M.L."/>
            <person name="Xu J.R."/>
            <person name="Liu H."/>
            <person name="Zhang R."/>
            <person name="Sun G."/>
        </authorList>
    </citation>
    <scope>NUCLEOTIDE SEQUENCE [LARGE SCALE GENOMIC DNA]</scope>
    <source>
        <strain evidence="8 9">LNHT1506</strain>
    </source>
</reference>
<dbReference type="InterPro" id="IPR007276">
    <property type="entry name" value="Nop14"/>
</dbReference>
<feature type="compositionally biased region" description="Basic and acidic residues" evidence="7">
    <location>
        <begin position="296"/>
        <end position="317"/>
    </location>
</feature>
<feature type="compositionally biased region" description="Basic and acidic residues" evidence="7">
    <location>
        <begin position="824"/>
        <end position="835"/>
    </location>
</feature>
<feature type="compositionally biased region" description="Basic and acidic residues" evidence="7">
    <location>
        <begin position="220"/>
        <end position="250"/>
    </location>
</feature>
<dbReference type="PANTHER" id="PTHR23183">
    <property type="entry name" value="NOP14"/>
    <property type="match status" value="1"/>
</dbReference>
<organism evidence="8 9">
    <name type="scientific">Peltaster fructicola</name>
    <dbReference type="NCBI Taxonomy" id="286661"/>
    <lineage>
        <taxon>Eukaryota</taxon>
        <taxon>Fungi</taxon>
        <taxon>Dikarya</taxon>
        <taxon>Ascomycota</taxon>
        <taxon>Pezizomycotina</taxon>
        <taxon>Dothideomycetes</taxon>
        <taxon>Dothideomycetes incertae sedis</taxon>
        <taxon>Peltaster</taxon>
    </lineage>
</organism>
<dbReference type="PANTHER" id="PTHR23183:SF0">
    <property type="entry name" value="NUCLEOLAR PROTEIN 14"/>
    <property type="match status" value="1"/>
</dbReference>
<feature type="region of interest" description="Disordered" evidence="7">
    <location>
        <begin position="161"/>
        <end position="382"/>
    </location>
</feature>
<feature type="compositionally biased region" description="Acidic residues" evidence="7">
    <location>
        <begin position="206"/>
        <end position="219"/>
    </location>
</feature>
<feature type="region of interest" description="Disordered" evidence="7">
    <location>
        <begin position="1"/>
        <end position="43"/>
    </location>
</feature>
<gene>
    <name evidence="8" type="ORF">AMS68_001369</name>
</gene>
<evidence type="ECO:0000256" key="5">
    <source>
        <dbReference type="ARBA" id="ARBA00023242"/>
    </source>
</evidence>
<proteinExistence type="inferred from homology"/>
<dbReference type="Pfam" id="PF04147">
    <property type="entry name" value="Nop14"/>
    <property type="match status" value="2"/>
</dbReference>
<feature type="compositionally biased region" description="Gly residues" evidence="7">
    <location>
        <begin position="164"/>
        <end position="174"/>
    </location>
</feature>
<keyword evidence="5" id="KW-0539">Nucleus</keyword>
<feature type="compositionally biased region" description="Acidic residues" evidence="7">
    <location>
        <begin position="418"/>
        <end position="435"/>
    </location>
</feature>
<dbReference type="OrthoDB" id="441771at2759"/>
<feature type="region of interest" description="Disordered" evidence="7">
    <location>
        <begin position="70"/>
        <end position="101"/>
    </location>
</feature>
<dbReference type="Proteomes" id="UP000503462">
    <property type="component" value="Chromosome 1"/>
</dbReference>